<dbReference type="InterPro" id="IPR000719">
    <property type="entry name" value="Prot_kinase_dom"/>
</dbReference>
<dbReference type="GO" id="GO:0005524">
    <property type="term" value="F:ATP binding"/>
    <property type="evidence" value="ECO:0007669"/>
    <property type="project" value="InterPro"/>
</dbReference>
<dbReference type="OrthoDB" id="339325at2759"/>
<dbReference type="InterPro" id="IPR011009">
    <property type="entry name" value="Kinase-like_dom_sf"/>
</dbReference>
<dbReference type="AlphaFoldDB" id="A0A0L0F6T2"/>
<dbReference type="RefSeq" id="XP_014145765.1">
    <property type="nucleotide sequence ID" value="XM_014290290.1"/>
</dbReference>
<protein>
    <recommendedName>
        <fullName evidence="1">Protein kinase domain-containing protein</fullName>
    </recommendedName>
</protein>
<dbReference type="Gene3D" id="1.10.510.10">
    <property type="entry name" value="Transferase(Phosphotransferase) domain 1"/>
    <property type="match status" value="1"/>
</dbReference>
<proteinExistence type="predicted"/>
<evidence type="ECO:0000313" key="3">
    <source>
        <dbReference type="Proteomes" id="UP000054560"/>
    </source>
</evidence>
<dbReference type="Proteomes" id="UP000054560">
    <property type="component" value="Unassembled WGS sequence"/>
</dbReference>
<gene>
    <name evidence="2" type="ORF">SARC_15592</name>
</gene>
<dbReference type="PROSITE" id="PS50011">
    <property type="entry name" value="PROTEIN_KINASE_DOM"/>
    <property type="match status" value="1"/>
</dbReference>
<dbReference type="GO" id="GO:0004672">
    <property type="term" value="F:protein kinase activity"/>
    <property type="evidence" value="ECO:0007669"/>
    <property type="project" value="InterPro"/>
</dbReference>
<dbReference type="GeneID" id="25916096"/>
<name>A0A0L0F6T2_9EUKA</name>
<sequence length="101" mass="11375">MFAEEIQLLQQLEHVNIVRVLGASRGMLPSNGSHDEKPASQLCMLLEYLDMGDLQTFLKKKDGTLPLNSLIWFSSADPGTVICVCAAHFTNYDEFVYFHKP</sequence>
<dbReference type="EMBL" id="KQ247982">
    <property type="protein sequence ID" value="KNC71863.1"/>
    <property type="molecule type" value="Genomic_DNA"/>
</dbReference>
<feature type="domain" description="Protein kinase" evidence="1">
    <location>
        <begin position="1"/>
        <end position="101"/>
    </location>
</feature>
<dbReference type="Pfam" id="PF07714">
    <property type="entry name" value="PK_Tyr_Ser-Thr"/>
    <property type="match status" value="1"/>
</dbReference>
<evidence type="ECO:0000259" key="1">
    <source>
        <dbReference type="PROSITE" id="PS50011"/>
    </source>
</evidence>
<accession>A0A0L0F6T2</accession>
<reference evidence="2 3" key="1">
    <citation type="submission" date="2011-02" db="EMBL/GenBank/DDBJ databases">
        <title>The Genome Sequence of Sphaeroforma arctica JP610.</title>
        <authorList>
            <consortium name="The Broad Institute Genome Sequencing Platform"/>
            <person name="Russ C."/>
            <person name="Cuomo C."/>
            <person name="Young S.K."/>
            <person name="Zeng Q."/>
            <person name="Gargeya S."/>
            <person name="Alvarado L."/>
            <person name="Berlin A."/>
            <person name="Chapman S.B."/>
            <person name="Chen Z."/>
            <person name="Freedman E."/>
            <person name="Gellesch M."/>
            <person name="Goldberg J."/>
            <person name="Griggs A."/>
            <person name="Gujja S."/>
            <person name="Heilman E."/>
            <person name="Heiman D."/>
            <person name="Howarth C."/>
            <person name="Mehta T."/>
            <person name="Neiman D."/>
            <person name="Pearson M."/>
            <person name="Roberts A."/>
            <person name="Saif S."/>
            <person name="Shea T."/>
            <person name="Shenoy N."/>
            <person name="Sisk P."/>
            <person name="Stolte C."/>
            <person name="Sykes S."/>
            <person name="White J."/>
            <person name="Yandava C."/>
            <person name="Burger G."/>
            <person name="Gray M.W."/>
            <person name="Holland P.W.H."/>
            <person name="King N."/>
            <person name="Lang F.B.F."/>
            <person name="Roger A.J."/>
            <person name="Ruiz-Trillo I."/>
            <person name="Haas B."/>
            <person name="Nusbaum C."/>
            <person name="Birren B."/>
        </authorList>
    </citation>
    <scope>NUCLEOTIDE SEQUENCE [LARGE SCALE GENOMIC DNA]</scope>
    <source>
        <strain evidence="2 3">JP610</strain>
    </source>
</reference>
<evidence type="ECO:0000313" key="2">
    <source>
        <dbReference type="EMBL" id="KNC71863.1"/>
    </source>
</evidence>
<dbReference type="InterPro" id="IPR001245">
    <property type="entry name" value="Ser-Thr/Tyr_kinase_cat_dom"/>
</dbReference>
<keyword evidence="3" id="KW-1185">Reference proteome</keyword>
<dbReference type="SUPFAM" id="SSF56112">
    <property type="entry name" value="Protein kinase-like (PK-like)"/>
    <property type="match status" value="1"/>
</dbReference>
<organism evidence="2 3">
    <name type="scientific">Sphaeroforma arctica JP610</name>
    <dbReference type="NCBI Taxonomy" id="667725"/>
    <lineage>
        <taxon>Eukaryota</taxon>
        <taxon>Ichthyosporea</taxon>
        <taxon>Ichthyophonida</taxon>
        <taxon>Sphaeroforma</taxon>
    </lineage>
</organism>